<dbReference type="Pfam" id="PF12833">
    <property type="entry name" value="HTH_18"/>
    <property type="match status" value="1"/>
</dbReference>
<dbReference type="InterPro" id="IPR009057">
    <property type="entry name" value="Homeodomain-like_sf"/>
</dbReference>
<dbReference type="Pfam" id="PF14525">
    <property type="entry name" value="AraC_binding_2"/>
    <property type="match status" value="1"/>
</dbReference>
<dbReference type="PANTHER" id="PTHR46796">
    <property type="entry name" value="HTH-TYPE TRANSCRIPTIONAL ACTIVATOR RHAS-RELATED"/>
    <property type="match status" value="1"/>
</dbReference>
<dbReference type="GO" id="GO:0003700">
    <property type="term" value="F:DNA-binding transcription factor activity"/>
    <property type="evidence" value="ECO:0007669"/>
    <property type="project" value="InterPro"/>
</dbReference>
<dbReference type="InterPro" id="IPR018060">
    <property type="entry name" value="HTH_AraC"/>
</dbReference>
<evidence type="ECO:0000259" key="4">
    <source>
        <dbReference type="PROSITE" id="PS01124"/>
    </source>
</evidence>
<protein>
    <submittedName>
        <fullName evidence="5">AraC family transcriptional regulator</fullName>
    </submittedName>
</protein>
<dbReference type="RefSeq" id="WP_127154219.1">
    <property type="nucleotide sequence ID" value="NZ_CP029042.1"/>
</dbReference>
<evidence type="ECO:0000313" key="5">
    <source>
        <dbReference type="EMBL" id="AZS75468.1"/>
    </source>
</evidence>
<dbReference type="SMART" id="SM00342">
    <property type="entry name" value="HTH_ARAC"/>
    <property type="match status" value="1"/>
</dbReference>
<name>A0A3S9YKT3_9ACTN</name>
<evidence type="ECO:0000256" key="3">
    <source>
        <dbReference type="ARBA" id="ARBA00023163"/>
    </source>
</evidence>
<evidence type="ECO:0000313" key="6">
    <source>
        <dbReference type="Proteomes" id="UP000275579"/>
    </source>
</evidence>
<dbReference type="SUPFAM" id="SSF46689">
    <property type="entry name" value="Homeodomain-like"/>
    <property type="match status" value="1"/>
</dbReference>
<evidence type="ECO:0000256" key="1">
    <source>
        <dbReference type="ARBA" id="ARBA00023015"/>
    </source>
</evidence>
<gene>
    <name evidence="5" type="ORF">DDE74_35290</name>
</gene>
<dbReference type="Gene3D" id="1.10.10.60">
    <property type="entry name" value="Homeodomain-like"/>
    <property type="match status" value="1"/>
</dbReference>
<evidence type="ECO:0000256" key="2">
    <source>
        <dbReference type="ARBA" id="ARBA00023125"/>
    </source>
</evidence>
<organism evidence="5 6">
    <name type="scientific">Streptomyces lydicus</name>
    <dbReference type="NCBI Taxonomy" id="47763"/>
    <lineage>
        <taxon>Bacteria</taxon>
        <taxon>Bacillati</taxon>
        <taxon>Actinomycetota</taxon>
        <taxon>Actinomycetes</taxon>
        <taxon>Kitasatosporales</taxon>
        <taxon>Streptomycetaceae</taxon>
        <taxon>Streptomyces</taxon>
    </lineage>
</organism>
<dbReference type="EMBL" id="CP029042">
    <property type="protein sequence ID" value="AZS75468.1"/>
    <property type="molecule type" value="Genomic_DNA"/>
</dbReference>
<dbReference type="PANTHER" id="PTHR46796:SF6">
    <property type="entry name" value="ARAC SUBFAMILY"/>
    <property type="match status" value="1"/>
</dbReference>
<proteinExistence type="predicted"/>
<keyword evidence="3" id="KW-0804">Transcription</keyword>
<dbReference type="Proteomes" id="UP000275579">
    <property type="component" value="Chromosome"/>
</dbReference>
<dbReference type="InterPro" id="IPR018062">
    <property type="entry name" value="HTH_AraC-typ_CS"/>
</dbReference>
<accession>A0A3S9YKT3</accession>
<keyword evidence="2" id="KW-0238">DNA-binding</keyword>
<reference evidence="5 6" key="1">
    <citation type="submission" date="2018-04" db="EMBL/GenBank/DDBJ databases">
        <title>Complete genome sequences of Streptomyces lydicus strain WYEC and characterization of antagonistic properties of biological control agents.</title>
        <authorList>
            <person name="Mariita R.M."/>
            <person name="Sello J.K."/>
        </authorList>
    </citation>
    <scope>NUCLEOTIDE SEQUENCE [LARGE SCALE GENOMIC DNA]</scope>
    <source>
        <strain evidence="5 6">WYEC 108</strain>
    </source>
</reference>
<dbReference type="InterPro" id="IPR050204">
    <property type="entry name" value="AraC_XylS_family_regulators"/>
</dbReference>
<dbReference type="GO" id="GO:0043565">
    <property type="term" value="F:sequence-specific DNA binding"/>
    <property type="evidence" value="ECO:0007669"/>
    <property type="project" value="InterPro"/>
</dbReference>
<sequence>MLTERLFRTDDLPPAERFDCWRDLMSKTLCPMDMKSDHAAQFQAQTRLLELGPVSVWPTMVEPMSWRRTPRLIRQSDPENYHVTLPIAGSVGVTHAGREAVHGPREMHVADTSQPFHCVTGALHAVGLEVPRKLVPLRKERADLLLTRRLPAEEGYGSLLAQLLAQLLGQLAKGAGPYGPADGPRLGLIIVDLLSSLLAHTLDQDASLAPETRQRTLTLRIRAFIEDNIGDPGLTPPAIAEAHHISLSYVHRLFRQEEDTLAVYIRRRRLERVRRDLTDPALNDTPIHALAARWGFPRAADFSRVFRRTYGVPPRELRQRVLSASSGINRRNTRTTD</sequence>
<dbReference type="AlphaFoldDB" id="A0A3S9YKT3"/>
<dbReference type="PROSITE" id="PS00041">
    <property type="entry name" value="HTH_ARAC_FAMILY_1"/>
    <property type="match status" value="1"/>
</dbReference>
<keyword evidence="1" id="KW-0805">Transcription regulation</keyword>
<dbReference type="PROSITE" id="PS01124">
    <property type="entry name" value="HTH_ARAC_FAMILY_2"/>
    <property type="match status" value="1"/>
</dbReference>
<dbReference type="InterPro" id="IPR035418">
    <property type="entry name" value="AraC-bd_2"/>
</dbReference>
<feature type="domain" description="HTH araC/xylS-type" evidence="4">
    <location>
        <begin position="219"/>
        <end position="320"/>
    </location>
</feature>